<feature type="region of interest" description="Disordered" evidence="10">
    <location>
        <begin position="364"/>
        <end position="421"/>
    </location>
</feature>
<keyword evidence="5" id="KW-0862">Zinc</keyword>
<gene>
    <name evidence="13" type="ORF">TBIB3V08_LOCUS9897</name>
</gene>
<dbReference type="GO" id="GO:0008270">
    <property type="term" value="F:zinc ion binding"/>
    <property type="evidence" value="ECO:0007669"/>
    <property type="project" value="UniProtKB-KW"/>
</dbReference>
<dbReference type="InterPro" id="IPR000504">
    <property type="entry name" value="RRM_dom"/>
</dbReference>
<dbReference type="AlphaFoldDB" id="A0A7R9F803"/>
<feature type="region of interest" description="Disordered" evidence="10">
    <location>
        <begin position="435"/>
        <end position="516"/>
    </location>
</feature>
<evidence type="ECO:0000256" key="2">
    <source>
        <dbReference type="ARBA" id="ARBA00008448"/>
    </source>
</evidence>
<feature type="compositionally biased region" description="Gly residues" evidence="10">
    <location>
        <begin position="480"/>
        <end position="504"/>
    </location>
</feature>
<feature type="domain" description="RRM" evidence="11">
    <location>
        <begin position="259"/>
        <end position="360"/>
    </location>
</feature>
<evidence type="ECO:0000256" key="4">
    <source>
        <dbReference type="ARBA" id="ARBA00022771"/>
    </source>
</evidence>
<accession>A0A7R9F803</accession>
<feature type="compositionally biased region" description="Gly residues" evidence="10">
    <location>
        <begin position="367"/>
        <end position="391"/>
    </location>
</feature>
<dbReference type="Gene3D" id="4.10.1060.10">
    <property type="entry name" value="Zinc finger, RanBP2-type"/>
    <property type="match status" value="1"/>
</dbReference>
<feature type="domain" description="RanBP2-type" evidence="12">
    <location>
        <begin position="413"/>
        <end position="444"/>
    </location>
</feature>
<dbReference type="PROSITE" id="PS50199">
    <property type="entry name" value="ZF_RANBP2_2"/>
    <property type="match status" value="1"/>
</dbReference>
<dbReference type="CDD" id="cd12534">
    <property type="entry name" value="RRM_SARFH"/>
    <property type="match status" value="1"/>
</dbReference>
<evidence type="ECO:0000256" key="9">
    <source>
        <dbReference type="PROSITE-ProRule" id="PRU00322"/>
    </source>
</evidence>
<name>A0A7R9F803_9NEOP</name>
<protein>
    <recommendedName>
        <fullName evidence="14">RNA-binding protein cabeza</fullName>
    </recommendedName>
</protein>
<dbReference type="GO" id="GO:0006355">
    <property type="term" value="P:regulation of DNA-templated transcription"/>
    <property type="evidence" value="ECO:0007669"/>
    <property type="project" value="InterPro"/>
</dbReference>
<evidence type="ECO:0000256" key="10">
    <source>
        <dbReference type="SAM" id="MobiDB-lite"/>
    </source>
</evidence>
<reference evidence="13" key="1">
    <citation type="submission" date="2020-11" db="EMBL/GenBank/DDBJ databases">
        <authorList>
            <person name="Tran Van P."/>
        </authorList>
    </citation>
    <scope>NUCLEOTIDE SEQUENCE</scope>
</reference>
<sequence length="516" mass="51855">MEWASFAYETGPFHSISEYGNYAGGAGGGGYGGYAGYSQTAPAAVPAAAPAATPGGYSAGSGYDQSGGYGQQPSSWGQQSYGGYGASGDQSGGYSQQGAGTTSYPSYDQSSYGSGQPQQQSQPSYQQSYQAQPPSYDQGGAPPGGGGGYSSYSQPPPSSGGGGGGYGGQSSGGGGYGGQQSSGGGGYGGGGGGGYGADDFHTSVTESAGVGEIRIWILVWCIEDLLPVGVAMVVQAAVEGVGEVAMGFGERGDMIVQEDTVFVSGMSPHMTEEDIAQHFGSIGVIKVRDVVAQKYLLFLCTTDRRTMKPKIWMYKDKLSGKPKGEATVTYDDSNAAKSAIDWFDGKDFKGSVIKVQIAQHKNNYAAGGRGGRGGGGGGRGGGGGGGGGGMDRGGRGGGRDSDRGGSGGGFGGRDGDWKCPNPECGNTNFSWRTECNRCNQPRPDGVGGGDPPGREGRGGRGGGMDRGGFRGGRGGDRGGRGGGFSRGGGGGMDRGRGRGGPMRGGGDRGRDRPKPY</sequence>
<keyword evidence="7" id="KW-0539">Nucleus</keyword>
<evidence type="ECO:0000256" key="7">
    <source>
        <dbReference type="ARBA" id="ARBA00023242"/>
    </source>
</evidence>
<dbReference type="Pfam" id="PF00076">
    <property type="entry name" value="RRM_1"/>
    <property type="match status" value="1"/>
</dbReference>
<feature type="compositionally biased region" description="Basic and acidic residues" evidence="10">
    <location>
        <begin position="392"/>
        <end position="403"/>
    </location>
</feature>
<evidence type="ECO:0000256" key="5">
    <source>
        <dbReference type="ARBA" id="ARBA00022833"/>
    </source>
</evidence>
<evidence type="ECO:0000259" key="11">
    <source>
        <dbReference type="PROSITE" id="PS50102"/>
    </source>
</evidence>
<dbReference type="PROSITE" id="PS01358">
    <property type="entry name" value="ZF_RANBP2_1"/>
    <property type="match status" value="1"/>
</dbReference>
<dbReference type="PANTHER" id="PTHR23238">
    <property type="entry name" value="RNA BINDING PROTEIN"/>
    <property type="match status" value="1"/>
</dbReference>
<proteinExistence type="inferred from homology"/>
<comment type="similarity">
    <text evidence="2">Belongs to the RRM TET family.</text>
</comment>
<evidence type="ECO:0000259" key="12">
    <source>
        <dbReference type="PROSITE" id="PS50199"/>
    </source>
</evidence>
<dbReference type="GO" id="GO:0003723">
    <property type="term" value="F:RNA binding"/>
    <property type="evidence" value="ECO:0007669"/>
    <property type="project" value="UniProtKB-UniRule"/>
</dbReference>
<comment type="subcellular location">
    <subcellularLocation>
        <location evidence="1">Nucleus</location>
    </subcellularLocation>
</comment>
<evidence type="ECO:0000256" key="6">
    <source>
        <dbReference type="ARBA" id="ARBA00022884"/>
    </source>
</evidence>
<evidence type="ECO:0000256" key="3">
    <source>
        <dbReference type="ARBA" id="ARBA00022723"/>
    </source>
</evidence>
<keyword evidence="6 8" id="KW-0694">RNA-binding</keyword>
<feature type="compositionally biased region" description="Basic and acidic residues" evidence="10">
    <location>
        <begin position="505"/>
        <end position="516"/>
    </location>
</feature>
<feature type="compositionally biased region" description="Low complexity" evidence="10">
    <location>
        <begin position="43"/>
        <end position="64"/>
    </location>
</feature>
<evidence type="ECO:0000313" key="13">
    <source>
        <dbReference type="EMBL" id="CAD7447586.1"/>
    </source>
</evidence>
<evidence type="ECO:0000256" key="1">
    <source>
        <dbReference type="ARBA" id="ARBA00004123"/>
    </source>
</evidence>
<dbReference type="InterPro" id="IPR012677">
    <property type="entry name" value="Nucleotide-bd_a/b_plait_sf"/>
</dbReference>
<evidence type="ECO:0008006" key="14">
    <source>
        <dbReference type="Google" id="ProtNLM"/>
    </source>
</evidence>
<keyword evidence="3" id="KW-0479">Metal-binding</keyword>
<dbReference type="InterPro" id="IPR034870">
    <property type="entry name" value="TET_fam"/>
</dbReference>
<evidence type="ECO:0000256" key="8">
    <source>
        <dbReference type="PROSITE-ProRule" id="PRU00176"/>
    </source>
</evidence>
<dbReference type="Pfam" id="PF00641">
    <property type="entry name" value="Zn_ribbon_RanBP"/>
    <property type="match status" value="1"/>
</dbReference>
<dbReference type="EMBL" id="OD569024">
    <property type="protein sequence ID" value="CAD7447586.1"/>
    <property type="molecule type" value="Genomic_DNA"/>
</dbReference>
<feature type="region of interest" description="Disordered" evidence="10">
    <location>
        <begin position="43"/>
        <end position="189"/>
    </location>
</feature>
<dbReference type="SMART" id="SM00547">
    <property type="entry name" value="ZnF_RBZ"/>
    <property type="match status" value="1"/>
</dbReference>
<organism evidence="13">
    <name type="scientific">Timema bartmani</name>
    <dbReference type="NCBI Taxonomy" id="61472"/>
    <lineage>
        <taxon>Eukaryota</taxon>
        <taxon>Metazoa</taxon>
        <taxon>Ecdysozoa</taxon>
        <taxon>Arthropoda</taxon>
        <taxon>Hexapoda</taxon>
        <taxon>Insecta</taxon>
        <taxon>Pterygota</taxon>
        <taxon>Neoptera</taxon>
        <taxon>Polyneoptera</taxon>
        <taxon>Phasmatodea</taxon>
        <taxon>Timematodea</taxon>
        <taxon>Timematoidea</taxon>
        <taxon>Timematidae</taxon>
        <taxon>Timema</taxon>
    </lineage>
</organism>
<keyword evidence="4 9" id="KW-0863">Zinc-finger</keyword>
<feature type="compositionally biased region" description="Low complexity" evidence="10">
    <location>
        <begin position="87"/>
        <end position="140"/>
    </location>
</feature>
<dbReference type="FunFam" id="4.10.1060.10:FF:000022">
    <property type="entry name" value="Cabeza, isoform D"/>
    <property type="match status" value="1"/>
</dbReference>
<dbReference type="InterPro" id="IPR036443">
    <property type="entry name" value="Znf_RanBP2_sf"/>
</dbReference>
<dbReference type="GO" id="GO:0005634">
    <property type="term" value="C:nucleus"/>
    <property type="evidence" value="ECO:0007669"/>
    <property type="project" value="UniProtKB-SubCell"/>
</dbReference>
<dbReference type="SUPFAM" id="SSF54928">
    <property type="entry name" value="RNA-binding domain, RBD"/>
    <property type="match status" value="1"/>
</dbReference>
<dbReference type="InterPro" id="IPR001876">
    <property type="entry name" value="Znf_RanBP2"/>
</dbReference>
<dbReference type="Gene3D" id="3.30.70.330">
    <property type="match status" value="1"/>
</dbReference>
<feature type="compositionally biased region" description="Gly residues" evidence="10">
    <location>
        <begin position="459"/>
        <end position="472"/>
    </location>
</feature>
<dbReference type="SUPFAM" id="SSF90209">
    <property type="entry name" value="Ran binding protein zinc finger-like"/>
    <property type="match status" value="1"/>
</dbReference>
<dbReference type="SMART" id="SM00360">
    <property type="entry name" value="RRM"/>
    <property type="match status" value="1"/>
</dbReference>
<dbReference type="PROSITE" id="PS50102">
    <property type="entry name" value="RRM"/>
    <property type="match status" value="1"/>
</dbReference>
<feature type="compositionally biased region" description="Gly residues" evidence="10">
    <location>
        <begin position="159"/>
        <end position="189"/>
    </location>
</feature>
<dbReference type="InterPro" id="IPR035979">
    <property type="entry name" value="RBD_domain_sf"/>
</dbReference>